<keyword evidence="3" id="KW-1185">Reference proteome</keyword>
<dbReference type="InterPro" id="IPR001845">
    <property type="entry name" value="HTH_ArsR_DNA-bd_dom"/>
</dbReference>
<accession>A0A844WGB6</accession>
<dbReference type="Proteomes" id="UP000443843">
    <property type="component" value="Unassembled WGS sequence"/>
</dbReference>
<dbReference type="InterPro" id="IPR036388">
    <property type="entry name" value="WH-like_DNA-bd_sf"/>
</dbReference>
<protein>
    <submittedName>
        <fullName evidence="2">Metalloregulator ArsR/SmtB family transcription factor</fullName>
    </submittedName>
</protein>
<organism evidence="2 3">
    <name type="scientific">Pseudooceanicola pacificus</name>
    <dbReference type="NCBI Taxonomy" id="2676438"/>
    <lineage>
        <taxon>Bacteria</taxon>
        <taxon>Pseudomonadati</taxon>
        <taxon>Pseudomonadota</taxon>
        <taxon>Alphaproteobacteria</taxon>
        <taxon>Rhodobacterales</taxon>
        <taxon>Paracoccaceae</taxon>
        <taxon>Pseudooceanicola</taxon>
    </lineage>
</organism>
<dbReference type="Pfam" id="PF12840">
    <property type="entry name" value="HTH_20"/>
    <property type="match status" value="1"/>
</dbReference>
<sequence>MAKHDPGLDHIFTALGDPTRRAILARLAQGPASVTDLAAPFDMALPSFMGHLKRLEAAGLVASHKDGRVRTCALQPQALGPAADWIAEQRAIWEARLDRLDAFVLSLAKEQKE</sequence>
<dbReference type="PROSITE" id="PS50987">
    <property type="entry name" value="HTH_ARSR_2"/>
    <property type="match status" value="1"/>
</dbReference>
<dbReference type="AlphaFoldDB" id="A0A844WGB6"/>
<gene>
    <name evidence="2" type="ORF">GLS40_12990</name>
</gene>
<evidence type="ECO:0000259" key="1">
    <source>
        <dbReference type="PROSITE" id="PS50987"/>
    </source>
</evidence>
<dbReference type="SMART" id="SM00418">
    <property type="entry name" value="HTH_ARSR"/>
    <property type="match status" value="1"/>
</dbReference>
<dbReference type="PANTHER" id="PTHR38600:SF2">
    <property type="entry name" value="SLL0088 PROTEIN"/>
    <property type="match status" value="1"/>
</dbReference>
<dbReference type="RefSeq" id="WP_160383158.1">
    <property type="nucleotide sequence ID" value="NZ_WNXQ01000007.1"/>
</dbReference>
<evidence type="ECO:0000313" key="2">
    <source>
        <dbReference type="EMBL" id="MWB78949.1"/>
    </source>
</evidence>
<name>A0A844WGB6_9RHOB</name>
<evidence type="ECO:0000313" key="3">
    <source>
        <dbReference type="Proteomes" id="UP000443843"/>
    </source>
</evidence>
<comment type="caution">
    <text evidence="2">The sequence shown here is derived from an EMBL/GenBank/DDBJ whole genome shotgun (WGS) entry which is preliminary data.</text>
</comment>
<dbReference type="EMBL" id="WNXQ01000007">
    <property type="protein sequence ID" value="MWB78949.1"/>
    <property type="molecule type" value="Genomic_DNA"/>
</dbReference>
<reference evidence="2 3" key="1">
    <citation type="submission" date="2019-11" db="EMBL/GenBank/DDBJ databases">
        <title>Pseudooceanicola pacifica sp. nov., isolated from deep-sea sediment of the Pacific Ocean.</title>
        <authorList>
            <person name="Lyu L."/>
        </authorList>
    </citation>
    <scope>NUCLEOTIDE SEQUENCE [LARGE SCALE GENOMIC DNA]</scope>
    <source>
        <strain evidence="2 3">216_PA32_1</strain>
    </source>
</reference>
<dbReference type="CDD" id="cd00090">
    <property type="entry name" value="HTH_ARSR"/>
    <property type="match status" value="1"/>
</dbReference>
<proteinExistence type="predicted"/>
<dbReference type="GO" id="GO:0003700">
    <property type="term" value="F:DNA-binding transcription factor activity"/>
    <property type="evidence" value="ECO:0007669"/>
    <property type="project" value="InterPro"/>
</dbReference>
<dbReference type="Gene3D" id="1.10.10.10">
    <property type="entry name" value="Winged helix-like DNA-binding domain superfamily/Winged helix DNA-binding domain"/>
    <property type="match status" value="1"/>
</dbReference>
<dbReference type="SUPFAM" id="SSF46785">
    <property type="entry name" value="Winged helix' DNA-binding domain"/>
    <property type="match status" value="1"/>
</dbReference>
<dbReference type="NCBIfam" id="NF033788">
    <property type="entry name" value="HTH_metalloreg"/>
    <property type="match status" value="1"/>
</dbReference>
<dbReference type="InterPro" id="IPR011991">
    <property type="entry name" value="ArsR-like_HTH"/>
</dbReference>
<dbReference type="InterPro" id="IPR036390">
    <property type="entry name" value="WH_DNA-bd_sf"/>
</dbReference>
<feature type="domain" description="HTH arsR-type" evidence="1">
    <location>
        <begin position="1"/>
        <end position="94"/>
    </location>
</feature>
<dbReference type="PANTHER" id="PTHR38600">
    <property type="entry name" value="TRANSCRIPTIONAL REGULATORY PROTEIN"/>
    <property type="match status" value="1"/>
</dbReference>
<dbReference type="PRINTS" id="PR00778">
    <property type="entry name" value="HTHARSR"/>
</dbReference>